<reference evidence="3" key="3">
    <citation type="submission" date="2021-02" db="UniProtKB">
        <authorList>
            <consortium name="EnsemblMetazoa"/>
        </authorList>
    </citation>
    <scope>IDENTIFICATION</scope>
    <source>
        <strain evidence="3">USDA</strain>
    </source>
</reference>
<dbReference type="InParanoid" id="E0VVL6"/>
<dbReference type="OrthoDB" id="6268344at2759"/>
<evidence type="ECO:0000259" key="1">
    <source>
        <dbReference type="Pfam" id="PF12335"/>
    </source>
</evidence>
<keyword evidence="4" id="KW-1185">Reference proteome</keyword>
<dbReference type="EMBL" id="AAZO01005653">
    <property type="status" value="NOT_ANNOTATED_CDS"/>
    <property type="molecule type" value="Genomic_DNA"/>
</dbReference>
<dbReference type="CTD" id="8238604"/>
<name>E0VVL6_PEDHC</name>
<protein>
    <recommendedName>
        <fullName evidence="1">SBF1/SBF2 domain-containing protein</fullName>
    </recommendedName>
</protein>
<sequence>MPIVELSIKYYENEQETGIDKKKKNEIKNFMISYVSTLFNNPDDLTLEQKYMFGKYVETETGQKWFAKIVNFQRAKTQKVSETTFYRLVQHFAIVLFECANSENFSPAKTLMNMCLTFYHEVEMAGSEPFQEYLATYLKNQPIWQNLRFWSAAFFDALHSVRIQKPVLTQQELLNGDINTFLDEEKYQENITFGVDKNFCTEFLKKQLTIGSLPRNQEKMLEDHLHSLYD</sequence>
<evidence type="ECO:0000313" key="2">
    <source>
        <dbReference type="EMBL" id="EEB17422.1"/>
    </source>
</evidence>
<evidence type="ECO:0000313" key="4">
    <source>
        <dbReference type="Proteomes" id="UP000009046"/>
    </source>
</evidence>
<reference evidence="2" key="2">
    <citation type="submission" date="2007-04" db="EMBL/GenBank/DDBJ databases">
        <title>The genome of the human body louse.</title>
        <authorList>
            <consortium name="The Human Body Louse Genome Consortium"/>
            <person name="Kirkness E."/>
            <person name="Walenz B."/>
            <person name="Hass B."/>
            <person name="Bruggner R."/>
            <person name="Strausberg R."/>
        </authorList>
    </citation>
    <scope>NUCLEOTIDE SEQUENCE</scope>
    <source>
        <strain evidence="2">USDA</strain>
    </source>
</reference>
<dbReference type="PANTHER" id="PTHR13663:SF2">
    <property type="entry name" value="SIMILAR TO RIKEN CDNA 6430548M08"/>
    <property type="match status" value="1"/>
</dbReference>
<dbReference type="Pfam" id="PF12335">
    <property type="entry name" value="SBF2"/>
    <property type="match status" value="1"/>
</dbReference>
<accession>E0VVL6</accession>
<dbReference type="HOGENOM" id="CLU_1166796_0_0_1"/>
<dbReference type="eggNOG" id="ENOG502QV4D">
    <property type="taxonomic scope" value="Eukaryota"/>
</dbReference>
<dbReference type="InterPro" id="IPR039872">
    <property type="entry name" value="KIAA0513"/>
</dbReference>
<dbReference type="GeneID" id="8238604"/>
<feature type="domain" description="SBF1/SBF2" evidence="1">
    <location>
        <begin position="84"/>
        <end position="172"/>
    </location>
</feature>
<dbReference type="VEuPathDB" id="VectorBase:PHUM464890"/>
<dbReference type="AlphaFoldDB" id="E0VVL6"/>
<evidence type="ECO:0000313" key="3">
    <source>
        <dbReference type="EnsemblMetazoa" id="PHUM464890-PA"/>
    </source>
</evidence>
<dbReference type="STRING" id="121224.E0VVL6"/>
<dbReference type="OMA" id="HEVEMAG"/>
<dbReference type="KEGG" id="phu:Phum_PHUM464890"/>
<dbReference type="InterPro" id="IPR022096">
    <property type="entry name" value="SBF1/SBF2"/>
</dbReference>
<dbReference type="PANTHER" id="PTHR13663">
    <property type="entry name" value="SIMILAR TO RIKEN CDNA 6430548M08"/>
    <property type="match status" value="1"/>
</dbReference>
<reference evidence="2" key="1">
    <citation type="submission" date="2007-04" db="EMBL/GenBank/DDBJ databases">
        <title>Annotation of Pediculus humanus corporis strain USDA.</title>
        <authorList>
            <person name="Kirkness E."/>
            <person name="Hannick L."/>
            <person name="Hass B."/>
            <person name="Bruggner R."/>
            <person name="Lawson D."/>
            <person name="Bidwell S."/>
            <person name="Joardar V."/>
            <person name="Caler E."/>
            <person name="Walenz B."/>
            <person name="Inman J."/>
            <person name="Schobel S."/>
            <person name="Galinsky K."/>
            <person name="Amedeo P."/>
            <person name="Strausberg R."/>
        </authorList>
    </citation>
    <scope>NUCLEOTIDE SEQUENCE</scope>
    <source>
        <strain evidence="2">USDA</strain>
    </source>
</reference>
<dbReference type="RefSeq" id="XP_002430160.1">
    <property type="nucleotide sequence ID" value="XM_002430115.1"/>
</dbReference>
<proteinExistence type="predicted"/>
<organism>
    <name type="scientific">Pediculus humanus subsp. corporis</name>
    <name type="common">Body louse</name>
    <dbReference type="NCBI Taxonomy" id="121224"/>
    <lineage>
        <taxon>Eukaryota</taxon>
        <taxon>Metazoa</taxon>
        <taxon>Ecdysozoa</taxon>
        <taxon>Arthropoda</taxon>
        <taxon>Hexapoda</taxon>
        <taxon>Insecta</taxon>
        <taxon>Pterygota</taxon>
        <taxon>Neoptera</taxon>
        <taxon>Paraneoptera</taxon>
        <taxon>Psocodea</taxon>
        <taxon>Troctomorpha</taxon>
        <taxon>Phthiraptera</taxon>
        <taxon>Anoplura</taxon>
        <taxon>Pediculidae</taxon>
        <taxon>Pediculus</taxon>
    </lineage>
</organism>
<dbReference type="EnsemblMetazoa" id="PHUM464890-RA">
    <property type="protein sequence ID" value="PHUM464890-PA"/>
    <property type="gene ID" value="PHUM464890"/>
</dbReference>
<dbReference type="EMBL" id="DS235812">
    <property type="protein sequence ID" value="EEB17422.1"/>
    <property type="molecule type" value="Genomic_DNA"/>
</dbReference>
<dbReference type="Proteomes" id="UP000009046">
    <property type="component" value="Unassembled WGS sequence"/>
</dbReference>
<gene>
    <name evidence="3" type="primary">8238604</name>
    <name evidence="2" type="ORF">Phum_PHUM464890</name>
</gene>